<dbReference type="SUPFAM" id="SSF46689">
    <property type="entry name" value="Homeodomain-like"/>
    <property type="match status" value="1"/>
</dbReference>
<protein>
    <submittedName>
        <fullName evidence="2">Mor transcription activator family protein</fullName>
    </submittedName>
</protein>
<dbReference type="AlphaFoldDB" id="A0A1I1VL00"/>
<dbReference type="InterPro" id="IPR014875">
    <property type="entry name" value="Mor_transcription_activator"/>
</dbReference>
<name>A0A1I1VL00_9BURK</name>
<evidence type="ECO:0000313" key="3">
    <source>
        <dbReference type="Proteomes" id="UP000198639"/>
    </source>
</evidence>
<evidence type="ECO:0000259" key="1">
    <source>
        <dbReference type="Pfam" id="PF08765"/>
    </source>
</evidence>
<feature type="domain" description="Mor transcription activator" evidence="1">
    <location>
        <begin position="30"/>
        <end position="94"/>
    </location>
</feature>
<dbReference type="STRING" id="1164594.SAMN05216204_14028"/>
<gene>
    <name evidence="2" type="ORF">SAMN05216204_14028</name>
</gene>
<reference evidence="3" key="1">
    <citation type="submission" date="2016-10" db="EMBL/GenBank/DDBJ databases">
        <authorList>
            <person name="Varghese N."/>
            <person name="Submissions S."/>
        </authorList>
    </citation>
    <scope>NUCLEOTIDE SEQUENCE [LARGE SCALE GENOMIC DNA]</scope>
    <source>
        <strain evidence="3">CGMCC 1.12041</strain>
    </source>
</reference>
<sequence>MSDVILDNSDLVDRIFEFIVLEFPDMRARAEELKQMARREFAGIETYIPRRSQAERDKVVQDVLKMFDGRNAAEVGRRLHLSRATVYRIIKTSGRSK</sequence>
<evidence type="ECO:0000313" key="2">
    <source>
        <dbReference type="EMBL" id="SFD83697.1"/>
    </source>
</evidence>
<keyword evidence="3" id="KW-1185">Reference proteome</keyword>
<dbReference type="InterPro" id="IPR009057">
    <property type="entry name" value="Homeodomain-like_sf"/>
</dbReference>
<organism evidence="2 3">
    <name type="scientific">Massilia yuzhufengensis</name>
    <dbReference type="NCBI Taxonomy" id="1164594"/>
    <lineage>
        <taxon>Bacteria</taxon>
        <taxon>Pseudomonadati</taxon>
        <taxon>Pseudomonadota</taxon>
        <taxon>Betaproteobacteria</taxon>
        <taxon>Burkholderiales</taxon>
        <taxon>Oxalobacteraceae</taxon>
        <taxon>Telluria group</taxon>
        <taxon>Massilia</taxon>
    </lineage>
</organism>
<dbReference type="Pfam" id="PF08765">
    <property type="entry name" value="Mor"/>
    <property type="match status" value="1"/>
</dbReference>
<accession>A0A1I1VL00</accession>
<dbReference type="EMBL" id="FOLD01000040">
    <property type="protein sequence ID" value="SFD83697.1"/>
    <property type="molecule type" value="Genomic_DNA"/>
</dbReference>
<proteinExistence type="predicted"/>
<dbReference type="RefSeq" id="WP_229409154.1">
    <property type="nucleotide sequence ID" value="NZ_FOLD01000040.1"/>
</dbReference>
<dbReference type="Proteomes" id="UP000198639">
    <property type="component" value="Unassembled WGS sequence"/>
</dbReference>